<evidence type="ECO:0000313" key="1">
    <source>
        <dbReference type="EMBL" id="RXG31921.1"/>
    </source>
</evidence>
<dbReference type="STRING" id="1122159.SAMN02745246_01281"/>
<name>A0A4Q0PNB4_9FLAO</name>
<gene>
    <name evidence="1" type="ORF">DSL99_1223</name>
</gene>
<accession>A0A4Q0PNB4</accession>
<comment type="caution">
    <text evidence="1">The sequence shown here is derived from an EMBL/GenBank/DDBJ whole genome shotgun (WGS) entry which is preliminary data.</text>
</comment>
<proteinExistence type="predicted"/>
<dbReference type="EMBL" id="QOVL01000005">
    <property type="protein sequence ID" value="RXG31921.1"/>
    <property type="molecule type" value="Genomic_DNA"/>
</dbReference>
<organism evidence="1 2">
    <name type="scientific">Leeuwenhoekiella marinoflava</name>
    <dbReference type="NCBI Taxonomy" id="988"/>
    <lineage>
        <taxon>Bacteria</taxon>
        <taxon>Pseudomonadati</taxon>
        <taxon>Bacteroidota</taxon>
        <taxon>Flavobacteriia</taxon>
        <taxon>Flavobacteriales</taxon>
        <taxon>Flavobacteriaceae</taxon>
        <taxon>Leeuwenhoekiella</taxon>
    </lineage>
</organism>
<dbReference type="Pfam" id="PF19781">
    <property type="entry name" value="DUF6266"/>
    <property type="match status" value="1"/>
</dbReference>
<dbReference type="InterPro" id="IPR046233">
    <property type="entry name" value="DUF6266"/>
</dbReference>
<protein>
    <submittedName>
        <fullName evidence="1">Uncharacterized protein</fullName>
    </submittedName>
</protein>
<evidence type="ECO:0000313" key="2">
    <source>
        <dbReference type="Proteomes" id="UP000290608"/>
    </source>
</evidence>
<dbReference type="Proteomes" id="UP000290608">
    <property type="component" value="Unassembled WGS sequence"/>
</dbReference>
<dbReference type="AlphaFoldDB" id="A0A4Q0PNB4"/>
<dbReference type="RefSeq" id="WP_073098403.1">
    <property type="nucleotide sequence ID" value="NZ_QOVL01000005.1"/>
</dbReference>
<sequence>MGQFIEDQNGMISGAVGPVVFVKGNDGKGIVRSKPIPSKAPASPKQQQNRNKFALMKHVTGLLYPIFKECYTDFLGKDNARDAVRSYYMEQVIQKEQDTWRIDYEKVLISTGRVRAYVPVSQSRDAQQVVLHWQETTQQPFAEASDLLSVLLYAPDTEDFVFYKACTTRAAATHTLELPEALSTLPLIAYATFSTAAESDYAYSTYLGRMQIN</sequence>
<reference evidence="1 2" key="1">
    <citation type="submission" date="2018-07" db="EMBL/GenBank/DDBJ databases">
        <title>Leeuwenhoekiella genomics.</title>
        <authorList>
            <person name="Tahon G."/>
            <person name="Willems A."/>
        </authorList>
    </citation>
    <scope>NUCLEOTIDE SEQUENCE [LARGE SCALE GENOMIC DNA]</scope>
    <source>
        <strain evidence="1 2">LMG 1345</strain>
    </source>
</reference>